<reference evidence="3 5" key="3">
    <citation type="submission" date="2016-07" db="EMBL/GenBank/DDBJ databases">
        <title>Draft genome of a psychrotolerant acidophile Acidithiobacillus ferrivorans strain YL15.</title>
        <authorList>
            <person name="Peng T."/>
            <person name="Ma L."/>
            <person name="Nan M."/>
            <person name="An N."/>
            <person name="Wang M."/>
            <person name="Qiu G."/>
            <person name="Zeng W."/>
        </authorList>
    </citation>
    <scope>NUCLEOTIDE SEQUENCE [LARGE SCALE GENOMIC DNA]</scope>
    <source>
        <strain evidence="3 5">YL15</strain>
    </source>
</reference>
<dbReference type="InterPro" id="IPR017926">
    <property type="entry name" value="GATASE"/>
</dbReference>
<keyword evidence="6" id="KW-1185">Reference proteome</keyword>
<organism evidence="2">
    <name type="scientific">Acidithiobacillus ferrivorans</name>
    <dbReference type="NCBI Taxonomy" id="160808"/>
    <lineage>
        <taxon>Bacteria</taxon>
        <taxon>Pseudomonadati</taxon>
        <taxon>Pseudomonadota</taxon>
        <taxon>Acidithiobacillia</taxon>
        <taxon>Acidithiobacillales</taxon>
        <taxon>Acidithiobacillaceae</taxon>
        <taxon>Acidithiobacillus</taxon>
    </lineage>
</organism>
<proteinExistence type="predicted"/>
<dbReference type="Proteomes" id="UP000193925">
    <property type="component" value="Chromosome AFERRI"/>
</dbReference>
<dbReference type="EMBL" id="LT841305">
    <property type="protein sequence ID" value="SMH65547.1"/>
    <property type="molecule type" value="Genomic_DNA"/>
</dbReference>
<protein>
    <submittedName>
        <fullName evidence="3">GMP synthase</fullName>
    </submittedName>
</protein>
<evidence type="ECO:0000313" key="5">
    <source>
        <dbReference type="Proteomes" id="UP000093129"/>
    </source>
</evidence>
<dbReference type="Pfam" id="PF00117">
    <property type="entry name" value="GATase"/>
    <property type="match status" value="1"/>
</dbReference>
<gene>
    <name evidence="4" type="ORF">AFERRI_20329</name>
    <name evidence="2" type="ORF">AFERRI_600218</name>
    <name evidence="3" type="ORF">BBC27_12380</name>
</gene>
<evidence type="ECO:0000313" key="4">
    <source>
        <dbReference type="EMBL" id="SMH65547.1"/>
    </source>
</evidence>
<sequence length="250" mass="28089">MKHFAVVQHSYSEFLGIVETQLEKRDIGFSYFRVFLSNELPSNALTFDALFLLGGPMSPLESDKYKWLTQELNTIAIFRKAKRPVVGFGLGALLLAQYEGAELHLEPYHNAYFTTAHTTDAGRNDPLAQAVDGAQVMVWSPGTATLPEGVKPLVVDDEGRWIAFRPEEGVVGLLFRPEMKPGLIEDILMEEDRETPENIGELLAQARALWPEMQKTTDRVIIALVRELSLMTEKRKPRVFSLKVDTGNDV</sequence>
<evidence type="ECO:0000259" key="1">
    <source>
        <dbReference type="Pfam" id="PF00117"/>
    </source>
</evidence>
<feature type="domain" description="Glutamine amidotransferase" evidence="1">
    <location>
        <begin position="11"/>
        <end position="182"/>
    </location>
</feature>
<reference evidence="4 6" key="4">
    <citation type="submission" date="2017-03" db="EMBL/GenBank/DDBJ databases">
        <authorList>
            <person name="Regsiter A."/>
            <person name="William W."/>
        </authorList>
    </citation>
    <scope>NUCLEOTIDE SEQUENCE [LARGE SCALE GENOMIC DNA]</scope>
    <source>
        <strain evidence="4">PRJEB5721</strain>
    </source>
</reference>
<reference evidence="2" key="2">
    <citation type="submission" date="2014-07" db="EMBL/GenBank/DDBJ databases">
        <title>Initial genome analysis of the psychrotolerant acidophile Acidithiobacillus ferrivorans CF27: insights into iron and sulfur oxidation pathways and into biofilm formation.</title>
        <authorList>
            <person name="Talla E."/>
            <person name="Hedrich S."/>
            <person name="Mangenot S."/>
            <person name="Ji B."/>
            <person name="Johnson D.B."/>
            <person name="Barbe V."/>
            <person name="Bonnefoy V."/>
        </authorList>
    </citation>
    <scope>NUCLEOTIDE SEQUENCE [LARGE SCALE GENOMIC DNA]</scope>
    <source>
        <strain evidence="2">CF27</strain>
    </source>
</reference>
<dbReference type="AlphaFoldDB" id="A0A060UTU2"/>
<name>A0A060UTU2_9PROT</name>
<evidence type="ECO:0000313" key="2">
    <source>
        <dbReference type="EMBL" id="CDQ11992.1"/>
    </source>
</evidence>
<evidence type="ECO:0000313" key="3">
    <source>
        <dbReference type="EMBL" id="OCB02613.1"/>
    </source>
</evidence>
<dbReference type="SUPFAM" id="SSF52317">
    <property type="entry name" value="Class I glutamine amidotransferase-like"/>
    <property type="match status" value="1"/>
</dbReference>
<dbReference type="EMBL" id="CCCS020000057">
    <property type="protein sequence ID" value="CDQ11992.1"/>
    <property type="molecule type" value="Genomic_DNA"/>
</dbReference>
<dbReference type="RefSeq" id="WP_035195266.1">
    <property type="nucleotide sequence ID" value="NZ_CCCS020000057.1"/>
</dbReference>
<reference evidence="2" key="1">
    <citation type="submission" date="2014-03" db="EMBL/GenBank/DDBJ databases">
        <authorList>
            <person name="Genoscope - CEA"/>
        </authorList>
    </citation>
    <scope>NUCLEOTIDE SEQUENCE [LARGE SCALE GENOMIC DNA]</scope>
    <source>
        <strain evidence="2">CF27</strain>
    </source>
</reference>
<dbReference type="Proteomes" id="UP000093129">
    <property type="component" value="Unassembled WGS sequence"/>
</dbReference>
<dbReference type="EMBL" id="MASQ01000092">
    <property type="protein sequence ID" value="OCB02613.1"/>
    <property type="molecule type" value="Genomic_DNA"/>
</dbReference>
<accession>A0A060UTU2</accession>
<dbReference type="Gene3D" id="3.40.50.880">
    <property type="match status" value="1"/>
</dbReference>
<dbReference type="InterPro" id="IPR029062">
    <property type="entry name" value="Class_I_gatase-like"/>
</dbReference>
<evidence type="ECO:0000313" key="6">
    <source>
        <dbReference type="Proteomes" id="UP000193925"/>
    </source>
</evidence>